<accession>A0A199UJ57</accession>
<dbReference type="STRING" id="4615.A0A199UJ57"/>
<feature type="domain" description="Alpha-N-acetylglucosaminidase C-terminal" evidence="1">
    <location>
        <begin position="309"/>
        <end position="383"/>
    </location>
</feature>
<dbReference type="Pfam" id="PF12972">
    <property type="entry name" value="NAGLU_C"/>
    <property type="match status" value="2"/>
</dbReference>
<dbReference type="PANTHER" id="PTHR12872">
    <property type="entry name" value="ALPHA-N-ACETYLGLUCOSAMINIDASE"/>
    <property type="match status" value="1"/>
</dbReference>
<evidence type="ECO:0000313" key="3">
    <source>
        <dbReference type="Proteomes" id="UP000092600"/>
    </source>
</evidence>
<dbReference type="InterPro" id="IPR024732">
    <property type="entry name" value="NAGLU_C"/>
</dbReference>
<comment type="caution">
    <text evidence="2">The sequence shown here is derived from an EMBL/GenBank/DDBJ whole genome shotgun (WGS) entry which is preliminary data.</text>
</comment>
<dbReference type="Proteomes" id="UP000092600">
    <property type="component" value="Unassembled WGS sequence"/>
</dbReference>
<name>A0A199UJ57_ANACO</name>
<dbReference type="EMBL" id="LSRQ01007648">
    <property type="protein sequence ID" value="OAY64774.1"/>
    <property type="molecule type" value="Genomic_DNA"/>
</dbReference>
<dbReference type="InterPro" id="IPR007781">
    <property type="entry name" value="NAGLU"/>
</dbReference>
<dbReference type="Gene3D" id="1.20.120.670">
    <property type="entry name" value="N-acetyl-b-d-glucoasminidase"/>
    <property type="match status" value="1"/>
</dbReference>
<evidence type="ECO:0000313" key="2">
    <source>
        <dbReference type="EMBL" id="OAY64774.1"/>
    </source>
</evidence>
<feature type="domain" description="Alpha-N-acetylglucosaminidase C-terminal" evidence="1">
    <location>
        <begin position="107"/>
        <end position="274"/>
    </location>
</feature>
<reference evidence="2 3" key="1">
    <citation type="journal article" date="2016" name="DNA Res.">
        <title>The draft genome of MD-2 pineapple using hybrid error correction of long reads.</title>
        <authorList>
            <person name="Redwan R.M."/>
            <person name="Saidin A."/>
            <person name="Kumar S.V."/>
        </authorList>
    </citation>
    <scope>NUCLEOTIDE SEQUENCE [LARGE SCALE GENOMIC DNA]</scope>
    <source>
        <strain evidence="3">cv. MD2</strain>
        <tissue evidence="2">Leaf</tissue>
    </source>
</reference>
<proteinExistence type="predicted"/>
<gene>
    <name evidence="2" type="ORF">ACMD2_26830</name>
</gene>
<organism evidence="2 3">
    <name type="scientific">Ananas comosus</name>
    <name type="common">Pineapple</name>
    <name type="synonym">Ananas ananas</name>
    <dbReference type="NCBI Taxonomy" id="4615"/>
    <lineage>
        <taxon>Eukaryota</taxon>
        <taxon>Viridiplantae</taxon>
        <taxon>Streptophyta</taxon>
        <taxon>Embryophyta</taxon>
        <taxon>Tracheophyta</taxon>
        <taxon>Spermatophyta</taxon>
        <taxon>Magnoliopsida</taxon>
        <taxon>Liliopsida</taxon>
        <taxon>Poales</taxon>
        <taxon>Bromeliaceae</taxon>
        <taxon>Bromelioideae</taxon>
        <taxon>Ananas</taxon>
    </lineage>
</organism>
<protein>
    <submittedName>
        <fullName evidence="2">Alpha-N-acetylglucosaminidase</fullName>
    </submittedName>
</protein>
<evidence type="ECO:0000259" key="1">
    <source>
        <dbReference type="Pfam" id="PF12972"/>
    </source>
</evidence>
<sequence length="386" mass="44548">MLTKPGLRLTRLRAPANCCRLWGECAAGMRGKRSSTTGCALLHRLGKETAERERIGCLVAAEWLVLGQPRRGGSAMAWDHNKDYIVEFPDIYPFLEGSQPPQRRIKDLLLVKKNHRFSLKETSNDLPQPHLWYSTKEVISALKLFLDGGNDLSESLTYRYDLVDLTRQALSKFANQVYLDVITSYQRNDAKSLDLNSRKFLELIKDIDTLLASDDNFLLGTWLESAKSLAASQNERRQQLKSVVMQYEWNARTQVTMWYDNTRTNQSKLHDYGNTKKFCCSVVMINCSTLTNFSCNFVFHLLQCMVQSANKFWSGLLKDYYLPRASTYFSYLFRSLQENKYFQLEEWREEWISYSNKWQAGDGLYAVSAVGDAFGISKSLFEKYLS</sequence>
<dbReference type="AlphaFoldDB" id="A0A199UJ57"/>
<dbReference type="PANTHER" id="PTHR12872:SF1">
    <property type="entry name" value="ALPHA-N-ACETYLGLUCOSAMINIDASE"/>
    <property type="match status" value="1"/>
</dbReference>